<feature type="domain" description="Disease resistance R13L4/SHOC-2-like LRR" evidence="10">
    <location>
        <begin position="553"/>
        <end position="933"/>
    </location>
</feature>
<dbReference type="Pfam" id="PF23598">
    <property type="entry name" value="LRR_14"/>
    <property type="match status" value="1"/>
</dbReference>
<dbReference type="InterPro" id="IPR002182">
    <property type="entry name" value="NB-ARC"/>
</dbReference>
<dbReference type="InterPro" id="IPR044974">
    <property type="entry name" value="Disease_R_plants"/>
</dbReference>
<evidence type="ECO:0000259" key="10">
    <source>
        <dbReference type="Pfam" id="PF23598"/>
    </source>
</evidence>
<evidence type="ECO:0000313" key="12">
    <source>
        <dbReference type="Proteomes" id="UP000324897"/>
    </source>
</evidence>
<evidence type="ECO:0000259" key="7">
    <source>
        <dbReference type="Pfam" id="PF00931"/>
    </source>
</evidence>
<dbReference type="InterPro" id="IPR055414">
    <property type="entry name" value="LRR_R13L4/SHOC2-like"/>
</dbReference>
<gene>
    <name evidence="11" type="ORF">EJB05_00127</name>
</gene>
<evidence type="ECO:0000259" key="8">
    <source>
        <dbReference type="Pfam" id="PF18052"/>
    </source>
</evidence>
<dbReference type="Gene3D" id="1.10.10.10">
    <property type="entry name" value="Winged helix-like DNA-binding domain superfamily/Winged helix DNA-binding domain"/>
    <property type="match status" value="1"/>
</dbReference>
<dbReference type="Pfam" id="PF18052">
    <property type="entry name" value="Rx_N"/>
    <property type="match status" value="1"/>
</dbReference>
<dbReference type="PANTHER" id="PTHR23155">
    <property type="entry name" value="DISEASE RESISTANCE PROTEIN RP"/>
    <property type="match status" value="1"/>
</dbReference>
<evidence type="ECO:0008006" key="13">
    <source>
        <dbReference type="Google" id="ProtNLM"/>
    </source>
</evidence>
<evidence type="ECO:0000256" key="6">
    <source>
        <dbReference type="ARBA" id="ARBA00023054"/>
    </source>
</evidence>
<dbReference type="AlphaFoldDB" id="A0A5J9WKR2"/>
<dbReference type="Pfam" id="PF00931">
    <property type="entry name" value="NB-ARC"/>
    <property type="match status" value="1"/>
</dbReference>
<dbReference type="Pfam" id="PF23559">
    <property type="entry name" value="WHD_DRP"/>
    <property type="match status" value="1"/>
</dbReference>
<dbReference type="GO" id="GO:0009626">
    <property type="term" value="P:plant-type hypersensitive response"/>
    <property type="evidence" value="ECO:0007669"/>
    <property type="project" value="UniProtKB-ARBA"/>
</dbReference>
<dbReference type="Gramene" id="TVU48848">
    <property type="protein sequence ID" value="TVU48848"/>
    <property type="gene ID" value="EJB05_00127"/>
</dbReference>
<evidence type="ECO:0000256" key="4">
    <source>
        <dbReference type="ARBA" id="ARBA00022741"/>
    </source>
</evidence>
<evidence type="ECO:0000259" key="9">
    <source>
        <dbReference type="Pfam" id="PF23559"/>
    </source>
</evidence>
<feature type="domain" description="Disease resistance N-terminal" evidence="8">
    <location>
        <begin position="12"/>
        <end position="97"/>
    </location>
</feature>
<sequence>MESVVVSASHGAMASLIDKLGVLLTDKYQLLKEAKGPIMFVKAELESMHAFQKKMADEEKPDELDKCWAKEVPELSYDIEDSINEFLHRVECESNSRPRGLTSFINQIMNLLTTINTRHQIANEFLGLKRRVMEVSERRTRYKVNDTVTKMNNTTIDLRLVAIYAESAGLVGIDGPRDELIQLMGQEGTQAHRLKVISIVGFGGLGKTTLANEIYRKLGGSFQCQAFKPNIRKILRTILSQAGFQSRKDNNMEIWEEFELISALRNFLLDKRYFIVIDDIWDASAWDIIGCALPENINGSRVITTTRIESVGRACSANKYENVYKMKSLCDEDSRRLFFKRIFSSEDACPPYLRNVSAEILKKCGGLPLAIITTSSLLASQSNNLKEQWEYVRRSMVSNFEMNPSLEGMREILNLSYINLPYHLKTCMLYLGIYPEDYKIYKTDLVRQWVAEGFISKFHGMDSKDVAKSYFNELINRSMIQPADTDYNGEVLSCRVHDMMLDLVLHKSREENFITVIDEIQDMAGHRDKMRRLSLHLDGATDDSVMGSIELAQVRMLARFGTSPYLAPFLLFKHLRVLTIEIEISRGFRSNALLDFTGICHLFQLRYLKIVAWNHPVVLPSKIGSLPQLETFHIESFYKSDITSYKGLSIVALPLDIIHMSRLLHLIVPGWRKLPDGMRNLKSLRTLRIIHLDEISPDNIKGLGELTNLTDFSFGCGSDDPLFCDTMVERGRKVLLTCLEKLCNLKYLEMFDRPPAIRGCLEPLRTLRASFCHLQRLRTYDTWFSRVPEWIGQLHNLYDLRLMVKEMLEVDVRILAQLLSLIHLDLHIDDVPKDKIIILGSGFPVVRNFRFACDKISCLAFEAGAMTKLERLELYFNAEGWDRYGSAAPAGLEHLFSLKEIYANIGGGGMESSRRAGLSALSNAINLHPGCPTANIQ</sequence>
<feature type="non-terminal residue" evidence="11">
    <location>
        <position position="1"/>
    </location>
</feature>
<keyword evidence="3" id="KW-0677">Repeat</keyword>
<keyword evidence="4" id="KW-0547">Nucleotide-binding</keyword>
<feature type="domain" description="NB-ARC" evidence="7">
    <location>
        <begin position="192"/>
        <end position="346"/>
    </location>
</feature>
<keyword evidence="2" id="KW-0433">Leucine-rich repeat</keyword>
<dbReference type="CDD" id="cd14798">
    <property type="entry name" value="RX-CC_like"/>
    <property type="match status" value="1"/>
</dbReference>
<dbReference type="InterPro" id="IPR036388">
    <property type="entry name" value="WH-like_DNA-bd_sf"/>
</dbReference>
<dbReference type="GO" id="GO:0043531">
    <property type="term" value="F:ADP binding"/>
    <property type="evidence" value="ECO:0007669"/>
    <property type="project" value="InterPro"/>
</dbReference>
<dbReference type="InterPro" id="IPR027417">
    <property type="entry name" value="P-loop_NTPase"/>
</dbReference>
<evidence type="ECO:0000256" key="3">
    <source>
        <dbReference type="ARBA" id="ARBA00022737"/>
    </source>
</evidence>
<dbReference type="OrthoDB" id="675905at2759"/>
<evidence type="ECO:0000256" key="2">
    <source>
        <dbReference type="ARBA" id="ARBA00022614"/>
    </source>
</evidence>
<keyword evidence="12" id="KW-1185">Reference proteome</keyword>
<dbReference type="Proteomes" id="UP000324897">
    <property type="component" value="Chromosome 6"/>
</dbReference>
<dbReference type="PANTHER" id="PTHR23155:SF906">
    <property type="entry name" value="OS08G0205100 PROTEIN"/>
    <property type="match status" value="1"/>
</dbReference>
<dbReference type="EMBL" id="RWGY01000002">
    <property type="protein sequence ID" value="TVU48848.1"/>
    <property type="molecule type" value="Genomic_DNA"/>
</dbReference>
<reference evidence="11 12" key="1">
    <citation type="journal article" date="2019" name="Sci. Rep.">
        <title>A high-quality genome of Eragrostis curvula grass provides insights into Poaceae evolution and supports new strategies to enhance forage quality.</title>
        <authorList>
            <person name="Carballo J."/>
            <person name="Santos B.A.C.M."/>
            <person name="Zappacosta D."/>
            <person name="Garbus I."/>
            <person name="Selva J.P."/>
            <person name="Gallo C.A."/>
            <person name="Diaz A."/>
            <person name="Albertini E."/>
            <person name="Caccamo M."/>
            <person name="Echenique V."/>
        </authorList>
    </citation>
    <scope>NUCLEOTIDE SEQUENCE [LARGE SCALE GENOMIC DNA]</scope>
    <source>
        <strain evidence="12">cv. Victoria</strain>
        <tissue evidence="11">Leaf</tissue>
    </source>
</reference>
<dbReference type="SUPFAM" id="SSF52058">
    <property type="entry name" value="L domain-like"/>
    <property type="match status" value="1"/>
</dbReference>
<keyword evidence="6" id="KW-0175">Coiled coil</keyword>
<dbReference type="Gene3D" id="3.80.10.10">
    <property type="entry name" value="Ribonuclease Inhibitor"/>
    <property type="match status" value="1"/>
</dbReference>
<dbReference type="FunFam" id="1.10.10.10:FF:000322">
    <property type="entry name" value="Probable disease resistance protein At1g63360"/>
    <property type="match status" value="1"/>
</dbReference>
<evidence type="ECO:0000256" key="1">
    <source>
        <dbReference type="ARBA" id="ARBA00008894"/>
    </source>
</evidence>
<feature type="non-terminal residue" evidence="11">
    <location>
        <position position="937"/>
    </location>
</feature>
<dbReference type="Gene3D" id="1.10.8.430">
    <property type="entry name" value="Helical domain of apoptotic protease-activating factors"/>
    <property type="match status" value="1"/>
</dbReference>
<dbReference type="InterPro" id="IPR041118">
    <property type="entry name" value="Rx_N"/>
</dbReference>
<comment type="caution">
    <text evidence="11">The sequence shown here is derived from an EMBL/GenBank/DDBJ whole genome shotgun (WGS) entry which is preliminary data.</text>
</comment>
<accession>A0A5J9WKR2</accession>
<evidence type="ECO:0000313" key="11">
    <source>
        <dbReference type="EMBL" id="TVU48848.1"/>
    </source>
</evidence>
<dbReference type="GO" id="GO:0042742">
    <property type="term" value="P:defense response to bacterium"/>
    <property type="evidence" value="ECO:0007669"/>
    <property type="project" value="UniProtKB-ARBA"/>
</dbReference>
<dbReference type="InterPro" id="IPR032675">
    <property type="entry name" value="LRR_dom_sf"/>
</dbReference>
<dbReference type="PRINTS" id="PR00364">
    <property type="entry name" value="DISEASERSIST"/>
</dbReference>
<feature type="domain" description="Disease resistance protein winged helix" evidence="9">
    <location>
        <begin position="433"/>
        <end position="504"/>
    </location>
</feature>
<proteinExistence type="inferred from homology"/>
<keyword evidence="5" id="KW-0611">Plant defense</keyword>
<evidence type="ECO:0000256" key="5">
    <source>
        <dbReference type="ARBA" id="ARBA00022821"/>
    </source>
</evidence>
<dbReference type="SUPFAM" id="SSF52540">
    <property type="entry name" value="P-loop containing nucleoside triphosphate hydrolases"/>
    <property type="match status" value="1"/>
</dbReference>
<dbReference type="GO" id="GO:0002758">
    <property type="term" value="P:innate immune response-activating signaling pathway"/>
    <property type="evidence" value="ECO:0007669"/>
    <property type="project" value="UniProtKB-ARBA"/>
</dbReference>
<dbReference type="Gene3D" id="3.40.50.300">
    <property type="entry name" value="P-loop containing nucleotide triphosphate hydrolases"/>
    <property type="match status" value="1"/>
</dbReference>
<protein>
    <recommendedName>
        <fullName evidence="13">NB-ARC domain-containing protein</fullName>
    </recommendedName>
</protein>
<dbReference type="InterPro" id="IPR042197">
    <property type="entry name" value="Apaf_helical"/>
</dbReference>
<dbReference type="InterPro" id="IPR058922">
    <property type="entry name" value="WHD_DRP"/>
</dbReference>
<organism evidence="11 12">
    <name type="scientific">Eragrostis curvula</name>
    <name type="common">weeping love grass</name>
    <dbReference type="NCBI Taxonomy" id="38414"/>
    <lineage>
        <taxon>Eukaryota</taxon>
        <taxon>Viridiplantae</taxon>
        <taxon>Streptophyta</taxon>
        <taxon>Embryophyta</taxon>
        <taxon>Tracheophyta</taxon>
        <taxon>Spermatophyta</taxon>
        <taxon>Magnoliopsida</taxon>
        <taxon>Liliopsida</taxon>
        <taxon>Poales</taxon>
        <taxon>Poaceae</taxon>
        <taxon>PACMAD clade</taxon>
        <taxon>Chloridoideae</taxon>
        <taxon>Eragrostideae</taxon>
        <taxon>Eragrostidinae</taxon>
        <taxon>Eragrostis</taxon>
    </lineage>
</organism>
<dbReference type="InterPro" id="IPR038005">
    <property type="entry name" value="RX-like_CC"/>
</dbReference>
<name>A0A5J9WKR2_9POAL</name>
<dbReference type="Gene3D" id="1.20.5.4130">
    <property type="match status" value="1"/>
</dbReference>
<comment type="similarity">
    <text evidence="1">Belongs to the disease resistance NB-LRR family.</text>
</comment>